<evidence type="ECO:0000313" key="3">
    <source>
        <dbReference type="Proteomes" id="UP000294562"/>
    </source>
</evidence>
<dbReference type="Gene3D" id="3.40.50.280">
    <property type="entry name" value="Cobalamin-binding domain"/>
    <property type="match status" value="1"/>
</dbReference>
<feature type="domain" description="B12-binding" evidence="1">
    <location>
        <begin position="148"/>
        <end position="278"/>
    </location>
</feature>
<dbReference type="AlphaFoldDB" id="A0A4R6AU92"/>
<dbReference type="RefSeq" id="WP_133342585.1">
    <property type="nucleotide sequence ID" value="NZ_SMZO01000016.1"/>
</dbReference>
<dbReference type="GO" id="GO:0031419">
    <property type="term" value="F:cobalamin binding"/>
    <property type="evidence" value="ECO:0007669"/>
    <property type="project" value="InterPro"/>
</dbReference>
<dbReference type="SUPFAM" id="SSF52242">
    <property type="entry name" value="Cobalamin (vitamin B12)-binding domain"/>
    <property type="match status" value="1"/>
</dbReference>
<dbReference type="GO" id="GO:0046872">
    <property type="term" value="F:metal ion binding"/>
    <property type="evidence" value="ECO:0007669"/>
    <property type="project" value="InterPro"/>
</dbReference>
<accession>A0A4R6AU92</accession>
<dbReference type="PROSITE" id="PS51332">
    <property type="entry name" value="B12_BINDING"/>
    <property type="match status" value="1"/>
</dbReference>
<name>A0A4R6AU92_9RHOB</name>
<comment type="caution">
    <text evidence="2">The sequence shown here is derived from an EMBL/GenBank/DDBJ whole genome shotgun (WGS) entry which is preliminary data.</text>
</comment>
<proteinExistence type="predicted"/>
<dbReference type="Pfam" id="PF02310">
    <property type="entry name" value="B12-binding"/>
    <property type="match status" value="1"/>
</dbReference>
<dbReference type="Pfam" id="PF02607">
    <property type="entry name" value="B12-binding_2"/>
    <property type="match status" value="1"/>
</dbReference>
<sequence length="281" mass="29963">MSSEGAESAFDDQGFERISQGFASLKVCLPESALNELAREVIARLASQQSKARKASDNFSDEAINNLSHALIGSDSAASVSIVTDLRESGATIDEVYLNALAPAARRLGDWWTEDRASFAQVTIGVARIYGIMHALRAEFPINLDPDRRIAAFATTPGEDHTLGVSMAADLCRKEGWEIYLKLGLDHDALVAELATGDFPIIGLSAGQKESLPALIRLIVALRISNPRAQILVAGRFVSDIADTIVLTGADAAATDMPGAVAAMERLWGDVLTEGGQRAQN</sequence>
<dbReference type="EMBL" id="SMZO01000016">
    <property type="protein sequence ID" value="TDL88171.1"/>
    <property type="molecule type" value="Genomic_DNA"/>
</dbReference>
<organism evidence="2 3">
    <name type="scientific">Meridianimarinicoccus aquatilis</name>
    <dbReference type="NCBI Taxonomy" id="2552766"/>
    <lineage>
        <taxon>Bacteria</taxon>
        <taxon>Pseudomonadati</taxon>
        <taxon>Pseudomonadota</taxon>
        <taxon>Alphaproteobacteria</taxon>
        <taxon>Rhodobacterales</taxon>
        <taxon>Paracoccaceae</taxon>
        <taxon>Meridianimarinicoccus</taxon>
    </lineage>
</organism>
<gene>
    <name evidence="2" type="ORF">E2L05_09020</name>
</gene>
<reference evidence="2 3" key="1">
    <citation type="submission" date="2019-03" db="EMBL/GenBank/DDBJ databases">
        <title>Rhodobacteraceae bacterium SM1902, a new member of the family Rhodobacteraceae isolated from Yantai.</title>
        <authorList>
            <person name="Sun Y."/>
        </authorList>
    </citation>
    <scope>NUCLEOTIDE SEQUENCE [LARGE SCALE GENOMIC DNA]</scope>
    <source>
        <strain evidence="2 3">SM1902</strain>
    </source>
</reference>
<evidence type="ECO:0000313" key="2">
    <source>
        <dbReference type="EMBL" id="TDL88171.1"/>
    </source>
</evidence>
<dbReference type="InterPro" id="IPR006158">
    <property type="entry name" value="Cobalamin-bd"/>
</dbReference>
<dbReference type="InterPro" id="IPR003759">
    <property type="entry name" value="Cbl-bd_cap"/>
</dbReference>
<evidence type="ECO:0000259" key="1">
    <source>
        <dbReference type="PROSITE" id="PS51332"/>
    </source>
</evidence>
<protein>
    <submittedName>
        <fullName evidence="2">Cobalamin B12-binding domain-containing protein</fullName>
    </submittedName>
</protein>
<dbReference type="Proteomes" id="UP000294562">
    <property type="component" value="Unassembled WGS sequence"/>
</dbReference>
<keyword evidence="3" id="KW-1185">Reference proteome</keyword>
<dbReference type="OrthoDB" id="5498228at2"/>
<dbReference type="InterPro" id="IPR036724">
    <property type="entry name" value="Cobalamin-bd_sf"/>
</dbReference>